<accession>A0A822Z1J8</accession>
<evidence type="ECO:0000256" key="3">
    <source>
        <dbReference type="ARBA" id="ARBA00022692"/>
    </source>
</evidence>
<dbReference type="Pfam" id="PF05602">
    <property type="entry name" value="CLPTM1"/>
    <property type="match status" value="1"/>
</dbReference>
<dbReference type="PANTHER" id="PTHR21347:SF0">
    <property type="entry name" value="LIPID SCRAMBLASE CLPTM1L"/>
    <property type="match status" value="1"/>
</dbReference>
<evidence type="ECO:0000256" key="4">
    <source>
        <dbReference type="ARBA" id="ARBA00022989"/>
    </source>
</evidence>
<sequence length="228" mass="25400">MAPPAGEGGAAQTRGPGRGQAQQQQPGFGQTLTGIIRIAVFWYFASKFFSPKRGPSEPSQLMSNLFNKAEPLDMWVYLSENEKFNDFTNEGALIWHEANIPYAVWGPGSSRFYSLKYVPSEAVKNNGSLYAHAFFARSGYPPDPKDPEYQPYAAFGRTHSVVTYLPKSKADKRKSLLGNSKGSEEVEVPPEVNEETQDDSKDDGPTEWVSFWKPNITINLVDDFTGYI</sequence>
<dbReference type="PANTHER" id="PTHR21347">
    <property type="entry name" value="CLEFT LIP AND PALATE ASSOCIATED TRANSMEMBRANE PROTEIN-RELATED"/>
    <property type="match status" value="1"/>
</dbReference>
<name>A0A822Z1J8_NELNU</name>
<proteinExistence type="inferred from homology"/>
<reference evidence="7 8" key="1">
    <citation type="journal article" date="2020" name="Mol. Biol. Evol.">
        <title>Distinct Expression and Methylation Patterns for Genes with Different Fates following a Single Whole-Genome Duplication in Flowering Plants.</title>
        <authorList>
            <person name="Shi T."/>
            <person name="Rahmani R.S."/>
            <person name="Gugger P.F."/>
            <person name="Wang M."/>
            <person name="Li H."/>
            <person name="Zhang Y."/>
            <person name="Li Z."/>
            <person name="Wang Q."/>
            <person name="Van de Peer Y."/>
            <person name="Marchal K."/>
            <person name="Chen J."/>
        </authorList>
    </citation>
    <scope>NUCLEOTIDE SEQUENCE [LARGE SCALE GENOMIC DNA]</scope>
    <source>
        <tissue evidence="7">Leaf</tissue>
    </source>
</reference>
<evidence type="ECO:0000313" key="7">
    <source>
        <dbReference type="EMBL" id="DAD38872.1"/>
    </source>
</evidence>
<dbReference type="EMBL" id="DUZY01000005">
    <property type="protein sequence ID" value="DAD38872.1"/>
    <property type="molecule type" value="Genomic_DNA"/>
</dbReference>
<comment type="subcellular location">
    <subcellularLocation>
        <location evidence="1">Membrane</location>
        <topology evidence="1">Multi-pass membrane protein</topology>
    </subcellularLocation>
</comment>
<evidence type="ECO:0000256" key="5">
    <source>
        <dbReference type="ARBA" id="ARBA00023136"/>
    </source>
</evidence>
<keyword evidence="3" id="KW-0812">Transmembrane</keyword>
<gene>
    <name evidence="7" type="ORF">HUJ06_013194</name>
</gene>
<evidence type="ECO:0000256" key="6">
    <source>
        <dbReference type="SAM" id="MobiDB-lite"/>
    </source>
</evidence>
<comment type="caution">
    <text evidence="7">The sequence shown here is derived from an EMBL/GenBank/DDBJ whole genome shotgun (WGS) entry which is preliminary data.</text>
</comment>
<evidence type="ECO:0000313" key="8">
    <source>
        <dbReference type="Proteomes" id="UP000607653"/>
    </source>
</evidence>
<evidence type="ECO:0008006" key="9">
    <source>
        <dbReference type="Google" id="ProtNLM"/>
    </source>
</evidence>
<dbReference type="InterPro" id="IPR008429">
    <property type="entry name" value="CLPTM1"/>
</dbReference>
<feature type="compositionally biased region" description="Low complexity" evidence="6">
    <location>
        <begin position="10"/>
        <end position="26"/>
    </location>
</feature>
<keyword evidence="4" id="KW-1133">Transmembrane helix</keyword>
<evidence type="ECO:0000256" key="2">
    <source>
        <dbReference type="ARBA" id="ARBA00009310"/>
    </source>
</evidence>
<organism evidence="7 8">
    <name type="scientific">Nelumbo nucifera</name>
    <name type="common">Sacred lotus</name>
    <dbReference type="NCBI Taxonomy" id="4432"/>
    <lineage>
        <taxon>Eukaryota</taxon>
        <taxon>Viridiplantae</taxon>
        <taxon>Streptophyta</taxon>
        <taxon>Embryophyta</taxon>
        <taxon>Tracheophyta</taxon>
        <taxon>Spermatophyta</taxon>
        <taxon>Magnoliopsida</taxon>
        <taxon>Proteales</taxon>
        <taxon>Nelumbonaceae</taxon>
        <taxon>Nelumbo</taxon>
    </lineage>
</organism>
<keyword evidence="8" id="KW-1185">Reference proteome</keyword>
<protein>
    <recommendedName>
        <fullName evidence="9">Cleft lip and palate transmembrane protein 1 homolog</fullName>
    </recommendedName>
</protein>
<feature type="region of interest" description="Disordered" evidence="6">
    <location>
        <begin position="1"/>
        <end position="26"/>
    </location>
</feature>
<dbReference type="Proteomes" id="UP000607653">
    <property type="component" value="Unassembled WGS sequence"/>
</dbReference>
<dbReference type="GO" id="GO:0016020">
    <property type="term" value="C:membrane"/>
    <property type="evidence" value="ECO:0007669"/>
    <property type="project" value="UniProtKB-SubCell"/>
</dbReference>
<dbReference type="AlphaFoldDB" id="A0A822Z1J8"/>
<keyword evidence="5" id="KW-0472">Membrane</keyword>
<comment type="similarity">
    <text evidence="2">Belongs to the CLPTM1 family.</text>
</comment>
<evidence type="ECO:0000256" key="1">
    <source>
        <dbReference type="ARBA" id="ARBA00004141"/>
    </source>
</evidence>
<feature type="region of interest" description="Disordered" evidence="6">
    <location>
        <begin position="174"/>
        <end position="207"/>
    </location>
</feature>
<feature type="compositionally biased region" description="Acidic residues" evidence="6">
    <location>
        <begin position="185"/>
        <end position="197"/>
    </location>
</feature>